<dbReference type="GO" id="GO:0004843">
    <property type="term" value="F:cysteine-type deubiquitinase activity"/>
    <property type="evidence" value="ECO:0007669"/>
    <property type="project" value="InterPro"/>
</dbReference>
<dbReference type="PROSITE" id="PS00972">
    <property type="entry name" value="USP_1"/>
    <property type="match status" value="1"/>
</dbReference>
<sequence>MGDQAPNTDLGPLIGDALTKVNNDILFTDDSALPGTEKLHAYSSSVASWSSPITAVGNGTCETSPTVEAFFPLPTHAPISPAEAYVRAIMRGMEELQEDGGILKSISRARSEVSPFKDGMAVFEVSWFAAMHDLALNSIKAARMHLQSSAAELELPPDGNAEIDVEVARKSFLIHLGEMTEKMVQRYYYQMFFCRRRFPPELQLLFGQLNERLTQNLLATSTGFPKLLAASSVEELDAVLIHDFDVWISHYFPYFKHAISSGRPMQLIWGENNSLKKEEVAFQVYTTATRVNLKKNNNRLKKGALFPLKWMDELLHWLCSNEDAALPPPGPFDTLQLVELSSDRPVKHILREGSPESDVIPEELFDLFWGLFGGGPKYLVEGVFSMQRNIEERLSPPRVSLAFFFEDMGCQPLVLKRVLHRAEVSEVMRRALRKFQKRHHNCRDSEGGNLDAELWYAALCAENGVNIYVTHVRGVLLEEPQLVSNQRTTSVGDVVGQMRQIVPTETNTEAPELQFLLRLQEQIDRLTLEARGVCGLPNIGNTCYMNSALQCLSNIRSMRRALFFLPLSEYVNPVVTREMVCLLIDMWSGMQQSVDTHGLKTAIGRAVSRFDSYEQQDAMEFIEALLDCMHEEMNTVSAKRYREVLDSDASIPTQRMSEIFWKDFLNNNRSFIPHLFFFQTKTRLECLTCGALTTLFENNLSLTATVVTPAKKRTLEVIVLLPTGKRVRLRLKVTCDKKGDVYTTDIVRELTEKFCSENVVAVSTRVHAFSAPPISFYAGDDDGNMNGNISSSENSGEKNKKGDEEEVDVGGSVLDGYRLIIHGDDAKPLPATDELLYAAAVPVAAELDPKCEDVPEEQEAQKRAEKDETRDEEEVRVWYFLKGRRTSVYALHEPCYVEWLPAKVFSDYSSLARHLHERGRELGRRFLKERFPSMDEMQAPTLDPITGEQLTGDDRRQIRVLYQTHRHDTSHLIILDESEDEWMKFGGMNAICQHSGESRVLLEYDDFLLAPNESFQCMLHPSVCTPRRHSIRGFLPHFNEMDNAVTLEECLESTYSPDILAGDNARECSKCKARRDSKIERRPFLMPPCLIISLKRFRVHMEEASKNNTRVAFPMELDMTPYMDPESPVQNAKYSLRGVVTHRGGINHGHYTATALNDSCKRWVQYDDWRTSFLEGPSTKDAFILCYERDEVEADRSRQSTGETSRL</sequence>
<keyword evidence="4" id="KW-0378">Hydrolase</keyword>
<dbReference type="VEuPathDB" id="TriTrypDB:TcYC6_0050640"/>
<feature type="region of interest" description="Disordered" evidence="1">
    <location>
        <begin position="848"/>
        <end position="868"/>
    </location>
</feature>
<dbReference type="VEuPathDB" id="TriTrypDB:TCDM_05803"/>
<dbReference type="PANTHER" id="PTHR21646:SF23">
    <property type="entry name" value="UBIQUITIN CARBOXYL-TERMINAL HYDROLASE USP2"/>
    <property type="match status" value="1"/>
</dbReference>
<dbReference type="VEuPathDB" id="TriTrypDB:BCY84_08327"/>
<feature type="region of interest" description="Disordered" evidence="1">
    <location>
        <begin position="780"/>
        <end position="806"/>
    </location>
</feature>
<dbReference type="PROSITE" id="PS51283">
    <property type="entry name" value="DUSP"/>
    <property type="match status" value="1"/>
</dbReference>
<dbReference type="Proteomes" id="UP000246121">
    <property type="component" value="Unassembled WGS sequence"/>
</dbReference>
<evidence type="ECO:0000259" key="3">
    <source>
        <dbReference type="PROSITE" id="PS51283"/>
    </source>
</evidence>
<dbReference type="Gene3D" id="3.90.70.10">
    <property type="entry name" value="Cysteine proteinases"/>
    <property type="match status" value="2"/>
</dbReference>
<feature type="compositionally biased region" description="Low complexity" evidence="1">
    <location>
        <begin position="784"/>
        <end position="794"/>
    </location>
</feature>
<evidence type="ECO:0000313" key="5">
    <source>
        <dbReference type="Proteomes" id="UP000246121"/>
    </source>
</evidence>
<name>A0A2V2UVG5_TRYCR</name>
<protein>
    <submittedName>
        <fullName evidence="4">Putative ubiquitin hydrolase</fullName>
    </submittedName>
</protein>
<accession>A0A2V2UVG5</accession>
<dbReference type="PANTHER" id="PTHR21646">
    <property type="entry name" value="UBIQUITIN CARBOXYL-TERMINAL HYDROLASE"/>
    <property type="match status" value="1"/>
</dbReference>
<dbReference type="CDD" id="cd02257">
    <property type="entry name" value="Peptidase_C19"/>
    <property type="match status" value="1"/>
</dbReference>
<dbReference type="InterPro" id="IPR028889">
    <property type="entry name" value="USP"/>
</dbReference>
<dbReference type="VEuPathDB" id="TriTrypDB:TcCLB.509073.30"/>
<dbReference type="VEuPathDB" id="TriTrypDB:ECC02_004025"/>
<evidence type="ECO:0000259" key="2">
    <source>
        <dbReference type="PROSITE" id="PS50235"/>
    </source>
</evidence>
<feature type="domain" description="USP" evidence="2">
    <location>
        <begin position="534"/>
        <end position="1190"/>
    </location>
</feature>
<dbReference type="InterPro" id="IPR038765">
    <property type="entry name" value="Papain-like_cys_pep_sf"/>
</dbReference>
<dbReference type="SUPFAM" id="SSF54001">
    <property type="entry name" value="Cysteine proteinases"/>
    <property type="match status" value="1"/>
</dbReference>
<dbReference type="VEuPathDB" id="TriTrypDB:Tc_MARK_3390"/>
<reference evidence="4 5" key="1">
    <citation type="journal article" date="2018" name="Microb. Genom.">
        <title>Expanding an expanded genome: long-read sequencing of Trypanosoma cruzi.</title>
        <authorList>
            <person name="Berna L."/>
            <person name="Rodriguez M."/>
            <person name="Chiribao M.L."/>
            <person name="Parodi-Talice A."/>
            <person name="Pita S."/>
            <person name="Rijo G."/>
            <person name="Alvarez-Valin F."/>
            <person name="Robello C."/>
        </authorList>
    </citation>
    <scope>NUCLEOTIDE SEQUENCE [LARGE SCALE GENOMIC DNA]</scope>
    <source>
        <strain evidence="4 5">Dm28c</strain>
    </source>
</reference>
<dbReference type="Pfam" id="PF00443">
    <property type="entry name" value="UCH"/>
    <property type="match status" value="1"/>
</dbReference>
<evidence type="ECO:0000313" key="4">
    <source>
        <dbReference type="EMBL" id="PWU88070.1"/>
    </source>
</evidence>
<proteinExistence type="predicted"/>
<comment type="caution">
    <text evidence="4">The sequence shown here is derived from an EMBL/GenBank/DDBJ whole genome shotgun (WGS) entry which is preliminary data.</text>
</comment>
<dbReference type="VEuPathDB" id="TriTrypDB:TcCLB.508707.180"/>
<dbReference type="VEuPathDB" id="TriTrypDB:TcBrA4_0035340"/>
<dbReference type="GO" id="GO:0016579">
    <property type="term" value="P:protein deubiquitination"/>
    <property type="evidence" value="ECO:0007669"/>
    <property type="project" value="InterPro"/>
</dbReference>
<feature type="domain" description="DUSP" evidence="3">
    <location>
        <begin position="273"/>
        <end position="384"/>
    </location>
</feature>
<dbReference type="InterPro" id="IPR050185">
    <property type="entry name" value="Ub_carboxyl-term_hydrolase"/>
</dbReference>
<dbReference type="InterPro" id="IPR001394">
    <property type="entry name" value="Peptidase_C19_UCH"/>
</dbReference>
<dbReference type="VEuPathDB" id="TriTrypDB:TCSYLVIO_005374"/>
<evidence type="ECO:0000256" key="1">
    <source>
        <dbReference type="SAM" id="MobiDB-lite"/>
    </source>
</evidence>
<dbReference type="PROSITE" id="PS00973">
    <property type="entry name" value="USP_2"/>
    <property type="match status" value="1"/>
</dbReference>
<dbReference type="EMBL" id="PRFA01000080">
    <property type="protein sequence ID" value="PWU88070.1"/>
    <property type="molecule type" value="Genomic_DNA"/>
</dbReference>
<dbReference type="VEuPathDB" id="TriTrypDB:TCSYLVIO_005373"/>
<gene>
    <name evidence="4" type="ORF">C4B63_80g25</name>
</gene>
<dbReference type="VEuPathDB" id="TriTrypDB:TcCL_NonESM05046"/>
<dbReference type="PROSITE" id="PS50235">
    <property type="entry name" value="USP_3"/>
    <property type="match status" value="1"/>
</dbReference>
<dbReference type="InterPro" id="IPR006615">
    <property type="entry name" value="Pept_C19_DUSP"/>
</dbReference>
<dbReference type="VEuPathDB" id="TriTrypDB:C4B63_80g25"/>
<organism evidence="4 5">
    <name type="scientific">Trypanosoma cruzi</name>
    <dbReference type="NCBI Taxonomy" id="5693"/>
    <lineage>
        <taxon>Eukaryota</taxon>
        <taxon>Discoba</taxon>
        <taxon>Euglenozoa</taxon>
        <taxon>Kinetoplastea</taxon>
        <taxon>Metakinetoplastina</taxon>
        <taxon>Trypanosomatida</taxon>
        <taxon>Trypanosomatidae</taxon>
        <taxon>Trypanosoma</taxon>
        <taxon>Schizotrypanum</taxon>
    </lineage>
</organism>
<dbReference type="VEuPathDB" id="TriTrypDB:C3747_68g47"/>
<dbReference type="AlphaFoldDB" id="A0A2V2UVG5"/>
<dbReference type="VEuPathDB" id="TriTrypDB:TcG_04141"/>
<dbReference type="InterPro" id="IPR018200">
    <property type="entry name" value="USP_CS"/>
</dbReference>